<dbReference type="EMBL" id="DSTK01000011">
    <property type="protein sequence ID" value="HFK96266.1"/>
    <property type="molecule type" value="Genomic_DNA"/>
</dbReference>
<gene>
    <name evidence="2" type="ORF">ENS06_02950</name>
</gene>
<dbReference type="Pfam" id="PF01837">
    <property type="entry name" value="HcyBio"/>
    <property type="match status" value="1"/>
</dbReference>
<name>A0A832A1S4_9BACT</name>
<dbReference type="InterPro" id="IPR002708">
    <property type="entry name" value="HcyBio"/>
</dbReference>
<feature type="domain" description="Homocysteine biosynthesis enzyme sulfur-incorporation" evidence="1">
    <location>
        <begin position="20"/>
        <end position="373"/>
    </location>
</feature>
<accession>A0A832A1S4</accession>
<sequence>MASVSKTYEEINERIRKGQAVVLTAEEMTRLVKKVGPEKAAKEVDVVTTGTFAPMCSSGVFINFGHTQPPIKAAKVWLNDVPAYAGLAAVDVYLGATEPAFDDPLNKVHPGTFEYGGGHVIHDLVSGKPVRLRAEAYGTDCYPNRHVEMTVTLQDLPYAVLCNPRNAYQNYNCAVNLSKKTIYTYMGTLKPRLGNANYSTSGELSPLLNDPHYRTVGLGTRIFLGGAEGYVVWHGSQHRPDAPRLPNGVPRMPSGTLMVIGDLKEMSPRWLMGVSIQGYGCSLAVGIGVPIPILDAAMAAYTGVSDAEIVTQVKDYSFTQAEPLAEVTYEELRSGHIRIGEKEVPTVPLSSVVRAREIAGILKQWIEEGRFELGVPQKLLPNPVRPSEGRQAL</sequence>
<reference evidence="2" key="1">
    <citation type="journal article" date="2020" name="mSystems">
        <title>Genome- and Community-Level Interaction Insights into Carbon Utilization and Element Cycling Functions of Hydrothermarchaeota in Hydrothermal Sediment.</title>
        <authorList>
            <person name="Zhou Z."/>
            <person name="Liu Y."/>
            <person name="Xu W."/>
            <person name="Pan J."/>
            <person name="Luo Z.H."/>
            <person name="Li M."/>
        </authorList>
    </citation>
    <scope>NUCLEOTIDE SEQUENCE [LARGE SCALE GENOMIC DNA]</scope>
    <source>
        <strain evidence="2">SpSt-456</strain>
    </source>
</reference>
<comment type="caution">
    <text evidence="2">The sequence shown here is derived from an EMBL/GenBank/DDBJ whole genome shotgun (WGS) entry which is preliminary data.</text>
</comment>
<evidence type="ECO:0000259" key="1">
    <source>
        <dbReference type="Pfam" id="PF01837"/>
    </source>
</evidence>
<protein>
    <recommendedName>
        <fullName evidence="1">Homocysteine biosynthesis enzyme sulfur-incorporation domain-containing protein</fullName>
    </recommendedName>
</protein>
<evidence type="ECO:0000313" key="2">
    <source>
        <dbReference type="EMBL" id="HFK96266.1"/>
    </source>
</evidence>
<organism evidence="2">
    <name type="scientific">Desulfacinum infernum</name>
    <dbReference type="NCBI Taxonomy" id="35837"/>
    <lineage>
        <taxon>Bacteria</taxon>
        <taxon>Pseudomonadati</taxon>
        <taxon>Thermodesulfobacteriota</taxon>
        <taxon>Syntrophobacteria</taxon>
        <taxon>Syntrophobacterales</taxon>
        <taxon>Syntrophobacteraceae</taxon>
        <taxon>Desulfacinum</taxon>
    </lineage>
</organism>
<proteinExistence type="predicted"/>
<dbReference type="AlphaFoldDB" id="A0A832A1S4"/>